<dbReference type="EMBL" id="CP028923">
    <property type="protein sequence ID" value="QCK15757.1"/>
    <property type="molecule type" value="Genomic_DNA"/>
</dbReference>
<gene>
    <name evidence="3" type="ORF">DCC35_13895</name>
</gene>
<evidence type="ECO:0000313" key="4">
    <source>
        <dbReference type="Proteomes" id="UP000298616"/>
    </source>
</evidence>
<keyword evidence="1" id="KW-0472">Membrane</keyword>
<protein>
    <recommendedName>
        <fullName evidence="2">CHAT domain-containing protein</fullName>
    </recommendedName>
</protein>
<dbReference type="AlphaFoldDB" id="A0A4D7JM80"/>
<name>A0A4D7JM80_9BACT</name>
<reference evidence="3 4" key="1">
    <citation type="submission" date="2018-04" db="EMBL/GenBank/DDBJ databases">
        <title>Complete genome uncultured novel isolate.</title>
        <authorList>
            <person name="Merlino G."/>
        </authorList>
    </citation>
    <scope>NUCLEOTIDE SEQUENCE [LARGE SCALE GENOMIC DNA]</scope>
    <source>
        <strain evidence="4">R1DC9</strain>
    </source>
</reference>
<dbReference type="InterPro" id="IPR024983">
    <property type="entry name" value="CHAT_dom"/>
</dbReference>
<dbReference type="KEGG" id="fpf:DCC35_13895"/>
<dbReference type="RefSeq" id="WP_137091353.1">
    <property type="nucleotide sequence ID" value="NZ_CP028923.1"/>
</dbReference>
<dbReference type="OrthoDB" id="9771112at2"/>
<sequence>MPDTELVSFNDIIAEIKGNTSLLSFFWGDENVYCLELMDDRAALHLISETTALQESLFQYLKLIRTPPESPGPVSEELYREGNKLYELFSSASGIKDSGINSIIIIPDGPLSYLPFGAMVAKKKKWLLESKSIYYSSAIRLLLKSSTSERSKSDIIDYLGFAPDYSVMDGQGYSDIRKDLAPLAYNNQEVETVESMLGGRTFTGSDATEYNFYKYSESARILHLSAHAIVDSENPNYSAVYFIDQSDSAKYEQLFELDGSLHLYELYNYQFNSELAVLSACETGFGRWARGEGVISLGRAFQSSGCPSVTMSLWNISDKSSSTIMERFFEYLNEGRAKDEALAMAKKDFLSDPANKYFNHPYYWSAFIVQGNAQPLTNNKNEIWYIVLGIVVMLGLYMAIRKGKGGKVLRR</sequence>
<dbReference type="PANTHER" id="PTHR10098:SF108">
    <property type="entry name" value="TETRATRICOPEPTIDE REPEAT PROTEIN 28"/>
    <property type="match status" value="1"/>
</dbReference>
<dbReference type="Pfam" id="PF12770">
    <property type="entry name" value="CHAT"/>
    <property type="match status" value="1"/>
</dbReference>
<dbReference type="Proteomes" id="UP000298616">
    <property type="component" value="Chromosome"/>
</dbReference>
<evidence type="ECO:0000313" key="3">
    <source>
        <dbReference type="EMBL" id="QCK15757.1"/>
    </source>
</evidence>
<keyword evidence="4" id="KW-1185">Reference proteome</keyword>
<feature type="transmembrane region" description="Helical" evidence="1">
    <location>
        <begin position="383"/>
        <end position="400"/>
    </location>
</feature>
<proteinExistence type="predicted"/>
<keyword evidence="1" id="KW-1133">Transmembrane helix</keyword>
<dbReference type="PANTHER" id="PTHR10098">
    <property type="entry name" value="RAPSYN-RELATED"/>
    <property type="match status" value="1"/>
</dbReference>
<organism evidence="3 4">
    <name type="scientific">Mangrovivirga cuniculi</name>
    <dbReference type="NCBI Taxonomy" id="2715131"/>
    <lineage>
        <taxon>Bacteria</taxon>
        <taxon>Pseudomonadati</taxon>
        <taxon>Bacteroidota</taxon>
        <taxon>Cytophagia</taxon>
        <taxon>Cytophagales</taxon>
        <taxon>Mangrovivirgaceae</taxon>
        <taxon>Mangrovivirga</taxon>
    </lineage>
</organism>
<keyword evidence="1" id="KW-0812">Transmembrane</keyword>
<feature type="domain" description="CHAT" evidence="2">
    <location>
        <begin position="82"/>
        <end position="372"/>
    </location>
</feature>
<accession>A0A4D7JM80</accession>
<evidence type="ECO:0000256" key="1">
    <source>
        <dbReference type="SAM" id="Phobius"/>
    </source>
</evidence>
<evidence type="ECO:0000259" key="2">
    <source>
        <dbReference type="Pfam" id="PF12770"/>
    </source>
</evidence>